<organism evidence="1 2">
    <name type="scientific">Gemmata massiliana</name>
    <dbReference type="NCBI Taxonomy" id="1210884"/>
    <lineage>
        <taxon>Bacteria</taxon>
        <taxon>Pseudomonadati</taxon>
        <taxon>Planctomycetota</taxon>
        <taxon>Planctomycetia</taxon>
        <taxon>Gemmatales</taxon>
        <taxon>Gemmataceae</taxon>
        <taxon>Gemmata</taxon>
    </lineage>
</organism>
<dbReference type="AlphaFoldDB" id="A0A6P2CR96"/>
<dbReference type="KEGG" id="gms:SOIL9_62130"/>
<keyword evidence="2" id="KW-1185">Reference proteome</keyword>
<evidence type="ECO:0000313" key="2">
    <source>
        <dbReference type="Proteomes" id="UP000464178"/>
    </source>
</evidence>
<sequence length="288" mass="32799">MSTPNATKQPFPKDLLPDPMSKACADFLTEHWQTASFFLFVYLLAADRDETSRDAARTVLRSDHPQDVKDSILAKLQERHGAIGTLVTREQLLMQLMLSKIVDSYLCYLSELLTLVFVAKPETLKSKEQITIDDILQFNDMKDVVLHLAEKKVHELSYQGMRKLAAYLKKKIGLDVLIDANDLDRLIQIIELRNLIAHNRGIANKIFLKRLPNYPIKEGEVIRLDTEATMKDVDFLASAVCDLERRAAQKFGFPQPVESKKHVDQFNGLSKVLDMFEGAVNKLRSQQT</sequence>
<reference evidence="1 2" key="1">
    <citation type="submission" date="2019-05" db="EMBL/GenBank/DDBJ databases">
        <authorList>
            <consortium name="Science for Life Laboratories"/>
        </authorList>
    </citation>
    <scope>NUCLEOTIDE SEQUENCE [LARGE SCALE GENOMIC DNA]</scope>
    <source>
        <strain evidence="1">Soil9</strain>
    </source>
</reference>
<dbReference type="EMBL" id="LR593886">
    <property type="protein sequence ID" value="VTR91501.1"/>
    <property type="molecule type" value="Genomic_DNA"/>
</dbReference>
<accession>A0A6P2CR96</accession>
<proteinExistence type="predicted"/>
<dbReference type="RefSeq" id="WP_162666483.1">
    <property type="nucleotide sequence ID" value="NZ_LR593886.1"/>
</dbReference>
<name>A0A6P2CR96_9BACT</name>
<evidence type="ECO:0008006" key="3">
    <source>
        <dbReference type="Google" id="ProtNLM"/>
    </source>
</evidence>
<dbReference type="Proteomes" id="UP000464178">
    <property type="component" value="Chromosome"/>
</dbReference>
<gene>
    <name evidence="1" type="ORF">SOIL9_62130</name>
</gene>
<evidence type="ECO:0000313" key="1">
    <source>
        <dbReference type="EMBL" id="VTR91501.1"/>
    </source>
</evidence>
<protein>
    <recommendedName>
        <fullName evidence="3">RiboL-PSP-HEPN domain-containing protein</fullName>
    </recommendedName>
</protein>